<dbReference type="AlphaFoldDB" id="A0A2V1JWX6"/>
<gene>
    <name evidence="1" type="ORF">LG34_02330</name>
</gene>
<dbReference type="EMBL" id="JRFU01000021">
    <property type="protein sequence ID" value="PWE87711.1"/>
    <property type="molecule type" value="Genomic_DNA"/>
</dbReference>
<dbReference type="PROSITE" id="PS51257">
    <property type="entry name" value="PROKAR_LIPOPROTEIN"/>
    <property type="match status" value="1"/>
</dbReference>
<proteinExistence type="predicted"/>
<dbReference type="RefSeq" id="WP_109214687.1">
    <property type="nucleotide sequence ID" value="NZ_JBGLFH010000004.1"/>
</dbReference>
<dbReference type="Proteomes" id="UP000245288">
    <property type="component" value="Unassembled WGS sequence"/>
</dbReference>
<evidence type="ECO:0000313" key="2">
    <source>
        <dbReference type="Proteomes" id="UP000245288"/>
    </source>
</evidence>
<reference evidence="1 2" key="1">
    <citation type="submission" date="2014-09" db="EMBL/GenBank/DDBJ databases">
        <title>Butyrate-producing bacteria isolated from human gut.</title>
        <authorList>
            <person name="Zhang Q."/>
            <person name="Zhao L."/>
        </authorList>
    </citation>
    <scope>NUCLEOTIDE SEQUENCE [LARGE SCALE GENOMIC DNA]</scope>
    <source>
        <strain evidence="1 2">21</strain>
    </source>
</reference>
<keyword evidence="2" id="KW-1185">Reference proteome</keyword>
<organism evidence="1 2">
    <name type="scientific">Eubacterium ramulus</name>
    <dbReference type="NCBI Taxonomy" id="39490"/>
    <lineage>
        <taxon>Bacteria</taxon>
        <taxon>Bacillati</taxon>
        <taxon>Bacillota</taxon>
        <taxon>Clostridia</taxon>
        <taxon>Eubacteriales</taxon>
        <taxon>Eubacteriaceae</taxon>
        <taxon>Eubacterium</taxon>
    </lineage>
</organism>
<evidence type="ECO:0000313" key="1">
    <source>
        <dbReference type="EMBL" id="PWE87711.1"/>
    </source>
</evidence>
<accession>A0A2V1JWX6</accession>
<protein>
    <submittedName>
        <fullName evidence="1">Uncharacterized protein</fullName>
    </submittedName>
</protein>
<name>A0A2V1JWX6_EUBRA</name>
<comment type="caution">
    <text evidence="1">The sequence shown here is derived from an EMBL/GenBank/DDBJ whole genome shotgun (WGS) entry which is preliminary data.</text>
</comment>
<sequence>MTEKGTIKQTLLGGLTVGLLLLLFVLCGCGNTKSQQEDKNQRSQSAETKKINFSEEKYEEKIVDNRIAIAEYPNHYEQEIQEIQDLSYPNIHFTEDCTFDPFPEELSRLSVFYTTAHGMSVQEGLETLENWLVSIGKQEEIDLEKEVRVMGADLEMDESKGAPECYPLLSDVSIEQLGSGDALLLDTKQCYAMVGVEGVFMMSDGKLSAYLGENPKPINDIYMKYDLKLLQSGSLEELKEEVYPLISGDYKIGESAKQVKEYFEKGTPFPMAEGVKIDIPDVSVYRLEADTCMYTFNVRRWFENMPYLYLQDTDIANSYEGYAIEESMKYVNVVDDTGVSTFKGPSESDVVHPLYQDTQMVGVEQALDIASKKLASFLKLEVQEVKIGYASYMTDTGQGFNEDTAVYYPFWKFSGVNTVKNQMLNVYVDMISGAVYYTFGNA</sequence>